<accession>A0A9N7UU58</accession>
<dbReference type="Proteomes" id="UP001153269">
    <property type="component" value="Unassembled WGS sequence"/>
</dbReference>
<feature type="region of interest" description="Disordered" evidence="2">
    <location>
        <begin position="89"/>
        <end position="121"/>
    </location>
</feature>
<feature type="compositionally biased region" description="Basic and acidic residues" evidence="2">
    <location>
        <begin position="103"/>
        <end position="116"/>
    </location>
</feature>
<evidence type="ECO:0000256" key="1">
    <source>
        <dbReference type="ARBA" id="ARBA00023242"/>
    </source>
</evidence>
<name>A0A9N7UU58_PLEPL</name>
<dbReference type="Pfam" id="PF04621">
    <property type="entry name" value="ETS_PEA3_N"/>
    <property type="match status" value="1"/>
</dbReference>
<reference evidence="4" key="1">
    <citation type="submission" date="2020-03" db="EMBL/GenBank/DDBJ databases">
        <authorList>
            <person name="Weist P."/>
        </authorList>
    </citation>
    <scope>NUCLEOTIDE SEQUENCE</scope>
</reference>
<evidence type="ECO:0000313" key="5">
    <source>
        <dbReference type="Proteomes" id="UP001153269"/>
    </source>
</evidence>
<dbReference type="AlphaFoldDB" id="A0A9N7UU58"/>
<evidence type="ECO:0000313" key="4">
    <source>
        <dbReference type="EMBL" id="CAB1436455.1"/>
    </source>
</evidence>
<sequence>MFGPFRTLSSVLTSVDLNSTSRGGPGRRCQAARRRLSERGEKRRQHRDRGDPAAASRCVFVRGKAARGRPSVTPETHRHLEPHWINMDGFHDQQVPHCNSTRLQEKTRSSERPANDRKRKFIKSDLAQDTEELFQDLSQLQETWLAEETVSEGS</sequence>
<evidence type="ECO:0000256" key="2">
    <source>
        <dbReference type="SAM" id="MobiDB-lite"/>
    </source>
</evidence>
<organism evidence="4 5">
    <name type="scientific">Pleuronectes platessa</name>
    <name type="common">European plaice</name>
    <dbReference type="NCBI Taxonomy" id="8262"/>
    <lineage>
        <taxon>Eukaryota</taxon>
        <taxon>Metazoa</taxon>
        <taxon>Chordata</taxon>
        <taxon>Craniata</taxon>
        <taxon>Vertebrata</taxon>
        <taxon>Euteleostomi</taxon>
        <taxon>Actinopterygii</taxon>
        <taxon>Neopterygii</taxon>
        <taxon>Teleostei</taxon>
        <taxon>Neoteleostei</taxon>
        <taxon>Acanthomorphata</taxon>
        <taxon>Carangaria</taxon>
        <taxon>Pleuronectiformes</taxon>
        <taxon>Pleuronectoidei</taxon>
        <taxon>Pleuronectidae</taxon>
        <taxon>Pleuronectes</taxon>
    </lineage>
</organism>
<protein>
    <recommendedName>
        <fullName evidence="3">PEA3-type ETS-domain transcription factor N-terminal domain-containing protein</fullName>
    </recommendedName>
</protein>
<dbReference type="GO" id="GO:0003700">
    <property type="term" value="F:DNA-binding transcription factor activity"/>
    <property type="evidence" value="ECO:0007669"/>
    <property type="project" value="InterPro"/>
</dbReference>
<dbReference type="GO" id="GO:0005634">
    <property type="term" value="C:nucleus"/>
    <property type="evidence" value="ECO:0007669"/>
    <property type="project" value="InterPro"/>
</dbReference>
<feature type="region of interest" description="Disordered" evidence="2">
    <location>
        <begin position="16"/>
        <end position="56"/>
    </location>
</feature>
<gene>
    <name evidence="4" type="ORF">PLEPLA_LOCUS24488</name>
</gene>
<proteinExistence type="predicted"/>
<evidence type="ECO:0000259" key="3">
    <source>
        <dbReference type="Pfam" id="PF04621"/>
    </source>
</evidence>
<dbReference type="EMBL" id="CADEAL010001891">
    <property type="protein sequence ID" value="CAB1436455.1"/>
    <property type="molecule type" value="Genomic_DNA"/>
</dbReference>
<keyword evidence="1" id="KW-0539">Nucleus</keyword>
<dbReference type="InterPro" id="IPR006715">
    <property type="entry name" value="ETS_PEA3_N"/>
</dbReference>
<comment type="caution">
    <text evidence="4">The sequence shown here is derived from an EMBL/GenBank/DDBJ whole genome shotgun (WGS) entry which is preliminary data.</text>
</comment>
<feature type="domain" description="PEA3-type ETS-domain transcription factor N-terminal" evidence="3">
    <location>
        <begin position="87"/>
        <end position="150"/>
    </location>
</feature>
<keyword evidence="5" id="KW-1185">Reference proteome</keyword>